<dbReference type="Gene3D" id="3.30.710.10">
    <property type="entry name" value="Potassium Channel Kv1.1, Chain A"/>
    <property type="match status" value="1"/>
</dbReference>
<dbReference type="Proteomes" id="UP000075714">
    <property type="component" value="Unassembled WGS sequence"/>
</dbReference>
<feature type="compositionally biased region" description="Low complexity" evidence="1">
    <location>
        <begin position="87"/>
        <end position="97"/>
    </location>
</feature>
<comment type="caution">
    <text evidence="3">The sequence shown here is derived from an EMBL/GenBank/DDBJ whole genome shotgun (WGS) entry which is preliminary data.</text>
</comment>
<dbReference type="GO" id="GO:0051260">
    <property type="term" value="P:protein homooligomerization"/>
    <property type="evidence" value="ECO:0007669"/>
    <property type="project" value="InterPro"/>
</dbReference>
<organism evidence="3 4">
    <name type="scientific">Gonium pectorale</name>
    <name type="common">Green alga</name>
    <dbReference type="NCBI Taxonomy" id="33097"/>
    <lineage>
        <taxon>Eukaryota</taxon>
        <taxon>Viridiplantae</taxon>
        <taxon>Chlorophyta</taxon>
        <taxon>core chlorophytes</taxon>
        <taxon>Chlorophyceae</taxon>
        <taxon>CS clade</taxon>
        <taxon>Chlamydomonadales</taxon>
        <taxon>Volvocaceae</taxon>
        <taxon>Gonium</taxon>
    </lineage>
</organism>
<feature type="region of interest" description="Disordered" evidence="1">
    <location>
        <begin position="45"/>
        <end position="99"/>
    </location>
</feature>
<gene>
    <name evidence="3" type="ORF">GPECTOR_59g627</name>
</gene>
<feature type="region of interest" description="Disordered" evidence="1">
    <location>
        <begin position="190"/>
        <end position="225"/>
    </location>
</feature>
<evidence type="ECO:0000259" key="2">
    <source>
        <dbReference type="Pfam" id="PF02214"/>
    </source>
</evidence>
<dbReference type="AlphaFoldDB" id="A0A150G6Q7"/>
<dbReference type="PANTHER" id="PTHR14499:SF136">
    <property type="entry name" value="GH08630P"/>
    <property type="match status" value="1"/>
</dbReference>
<evidence type="ECO:0000256" key="1">
    <source>
        <dbReference type="SAM" id="MobiDB-lite"/>
    </source>
</evidence>
<dbReference type="STRING" id="33097.A0A150G6Q7"/>
<dbReference type="Pfam" id="PF02214">
    <property type="entry name" value="BTB_2"/>
    <property type="match status" value="1"/>
</dbReference>
<dbReference type="SUPFAM" id="SSF54695">
    <property type="entry name" value="POZ domain"/>
    <property type="match status" value="1"/>
</dbReference>
<feature type="region of interest" description="Disordered" evidence="1">
    <location>
        <begin position="424"/>
        <end position="443"/>
    </location>
</feature>
<evidence type="ECO:0000313" key="3">
    <source>
        <dbReference type="EMBL" id="KXZ45020.1"/>
    </source>
</evidence>
<feature type="region of interest" description="Disordered" evidence="1">
    <location>
        <begin position="266"/>
        <end position="285"/>
    </location>
</feature>
<keyword evidence="4" id="KW-1185">Reference proteome</keyword>
<dbReference type="InterPro" id="IPR003131">
    <property type="entry name" value="T1-type_BTB"/>
</dbReference>
<proteinExistence type="predicted"/>
<dbReference type="EMBL" id="LSYV01000060">
    <property type="protein sequence ID" value="KXZ45020.1"/>
    <property type="molecule type" value="Genomic_DNA"/>
</dbReference>
<feature type="compositionally biased region" description="Basic residues" evidence="1">
    <location>
        <begin position="75"/>
        <end position="86"/>
    </location>
</feature>
<feature type="compositionally biased region" description="Gly residues" evidence="1">
    <location>
        <begin position="59"/>
        <end position="70"/>
    </location>
</feature>
<feature type="compositionally biased region" description="Low complexity" evidence="1">
    <location>
        <begin position="267"/>
        <end position="278"/>
    </location>
</feature>
<dbReference type="InterPro" id="IPR011333">
    <property type="entry name" value="SKP1/BTB/POZ_sf"/>
</dbReference>
<name>A0A150G6Q7_GONPE</name>
<dbReference type="OrthoDB" id="2414723at2759"/>
<protein>
    <recommendedName>
        <fullName evidence="2">Potassium channel tetramerisation-type BTB domain-containing protein</fullName>
    </recommendedName>
</protein>
<feature type="compositionally biased region" description="Low complexity" evidence="1">
    <location>
        <begin position="424"/>
        <end position="440"/>
    </location>
</feature>
<sequence>MHREALGGLGLRREVTPSWRRVVTLRSPPAAAPLRVRAVIQEPYGVEGGTGSGSRAVSGGAGGGSAGGAGDQRRSGFRLPRRRRRASAGPAAAPTGCGPCGTGSVPGAGAGAGAGAAGDDVIELNVGGRLMQTTRSTLLALPGSRLAAMFRGGAGGEGRLRRDSAGRVLLDLDPGLFGLALEYLGRLRGGGGRGGARVPGGRERGVSAAAPQPSQPQGEADGIRLAPPPCRAAAASRAVSQLFYISTGFCEARGLRVAVHTEDDIRSAAASPSPSSQQGSGGGAGAGAGFGSQAFDMFVDATYSEAQLSLTFVARRELAPGGVFLGLTSRAHLDRKGSQIPCYGWKSDGCTYNDHTGGGRLGGSGGSGAVAVGTGLGLGLSGLGDGLAAGRNSAGAHCGSAPLSPPQLPLTAGAGAGAGGFNGSSGAPAHAGPSAASSSGQPLWRKGDSVELILRQGQSANQLLLKVNGRAVDVINSLPPLRNWSWYVGLWAGGDVSCAVFQRDQYSVYWGDYSVKRYL</sequence>
<dbReference type="PANTHER" id="PTHR14499">
    <property type="entry name" value="POTASSIUM CHANNEL TETRAMERIZATION DOMAIN-CONTAINING"/>
    <property type="match status" value="1"/>
</dbReference>
<evidence type="ECO:0000313" key="4">
    <source>
        <dbReference type="Proteomes" id="UP000075714"/>
    </source>
</evidence>
<dbReference type="CDD" id="cd18316">
    <property type="entry name" value="BTB_POZ_KCTD-like"/>
    <property type="match status" value="1"/>
</dbReference>
<feature type="domain" description="Potassium channel tetramerisation-type BTB" evidence="2">
    <location>
        <begin position="122"/>
        <end position="184"/>
    </location>
</feature>
<accession>A0A150G6Q7</accession>
<reference evidence="4" key="1">
    <citation type="journal article" date="2016" name="Nat. Commun.">
        <title>The Gonium pectorale genome demonstrates co-option of cell cycle regulation during the evolution of multicellularity.</title>
        <authorList>
            <person name="Hanschen E.R."/>
            <person name="Marriage T.N."/>
            <person name="Ferris P.J."/>
            <person name="Hamaji T."/>
            <person name="Toyoda A."/>
            <person name="Fujiyama A."/>
            <person name="Neme R."/>
            <person name="Noguchi H."/>
            <person name="Minakuchi Y."/>
            <person name="Suzuki M."/>
            <person name="Kawai-Toyooka H."/>
            <person name="Smith D.R."/>
            <person name="Sparks H."/>
            <person name="Anderson J."/>
            <person name="Bakaric R."/>
            <person name="Luria V."/>
            <person name="Karger A."/>
            <person name="Kirschner M.W."/>
            <person name="Durand P.M."/>
            <person name="Michod R.E."/>
            <person name="Nozaki H."/>
            <person name="Olson B.J."/>
        </authorList>
    </citation>
    <scope>NUCLEOTIDE SEQUENCE [LARGE SCALE GENOMIC DNA]</scope>
    <source>
        <strain evidence="4">NIES-2863</strain>
    </source>
</reference>